<proteinExistence type="predicted"/>
<sequence length="197" mass="20419">MGLREAKKERTREALVEAAVRLFEEKGYERTTVAQIAAAAQLSTRTFFLHFAAKEDVLLANSVPRVDLGVAALGDRRPGETPGDALLRAIGAMVADASAKDLPTGLAAARARLVATEPAVQARLLQRMATAQTALADALHHAYPDELDPVAAAAVAGAAIGAVSAAAVVALRHGLPPAQVREAMLKAPATAATHLPK</sequence>
<evidence type="ECO:0000256" key="1">
    <source>
        <dbReference type="ARBA" id="ARBA00023015"/>
    </source>
</evidence>
<accession>A0ABT4SVK2</accession>
<keyword evidence="3" id="KW-0804">Transcription</keyword>
<dbReference type="Gene3D" id="1.10.357.10">
    <property type="entry name" value="Tetracycline Repressor, domain 2"/>
    <property type="match status" value="1"/>
</dbReference>
<evidence type="ECO:0000313" key="6">
    <source>
        <dbReference type="EMBL" id="MDA0640998.1"/>
    </source>
</evidence>
<gene>
    <name evidence="6" type="ORF">OUY24_10250</name>
</gene>
<dbReference type="RefSeq" id="WP_271276029.1">
    <property type="nucleotide sequence ID" value="NZ_BAABFD010000025.1"/>
</dbReference>
<feature type="DNA-binding region" description="H-T-H motif" evidence="4">
    <location>
        <begin position="32"/>
        <end position="51"/>
    </location>
</feature>
<organism evidence="6 7">
    <name type="scientific">Nonomuraea ferruginea</name>
    <dbReference type="NCBI Taxonomy" id="46174"/>
    <lineage>
        <taxon>Bacteria</taxon>
        <taxon>Bacillati</taxon>
        <taxon>Actinomycetota</taxon>
        <taxon>Actinomycetes</taxon>
        <taxon>Streptosporangiales</taxon>
        <taxon>Streptosporangiaceae</taxon>
        <taxon>Nonomuraea</taxon>
    </lineage>
</organism>
<evidence type="ECO:0000313" key="7">
    <source>
        <dbReference type="Proteomes" id="UP001212498"/>
    </source>
</evidence>
<dbReference type="PROSITE" id="PS50977">
    <property type="entry name" value="HTH_TETR_2"/>
    <property type="match status" value="1"/>
</dbReference>
<dbReference type="PRINTS" id="PR00455">
    <property type="entry name" value="HTHTETR"/>
</dbReference>
<dbReference type="InterPro" id="IPR050109">
    <property type="entry name" value="HTH-type_TetR-like_transc_reg"/>
</dbReference>
<dbReference type="Proteomes" id="UP001212498">
    <property type="component" value="Unassembled WGS sequence"/>
</dbReference>
<dbReference type="InterPro" id="IPR001647">
    <property type="entry name" value="HTH_TetR"/>
</dbReference>
<reference evidence="6 7" key="1">
    <citation type="submission" date="2022-11" db="EMBL/GenBank/DDBJ databases">
        <title>Nonomuraea corallina sp. nov., a new species of the genus Nonomuraea isolated from sea side sediment in Thai sea.</title>
        <authorList>
            <person name="Ngamcharungchit C."/>
            <person name="Matsumoto A."/>
            <person name="Suriyachadkun C."/>
            <person name="Panbangred W."/>
            <person name="Inahashi Y."/>
            <person name="Intra B."/>
        </authorList>
    </citation>
    <scope>NUCLEOTIDE SEQUENCE [LARGE SCALE GENOMIC DNA]</scope>
    <source>
        <strain evidence="6 7">DSM 43553</strain>
    </source>
</reference>
<evidence type="ECO:0000259" key="5">
    <source>
        <dbReference type="PROSITE" id="PS50977"/>
    </source>
</evidence>
<comment type="caution">
    <text evidence="6">The sequence shown here is derived from an EMBL/GenBank/DDBJ whole genome shotgun (WGS) entry which is preliminary data.</text>
</comment>
<dbReference type="Gene3D" id="1.10.10.60">
    <property type="entry name" value="Homeodomain-like"/>
    <property type="match status" value="1"/>
</dbReference>
<dbReference type="SUPFAM" id="SSF46689">
    <property type="entry name" value="Homeodomain-like"/>
    <property type="match status" value="1"/>
</dbReference>
<keyword evidence="7" id="KW-1185">Reference proteome</keyword>
<dbReference type="InterPro" id="IPR023772">
    <property type="entry name" value="DNA-bd_HTH_TetR-type_CS"/>
</dbReference>
<dbReference type="PANTHER" id="PTHR30055:SF238">
    <property type="entry name" value="MYCOFACTOCIN BIOSYNTHESIS TRANSCRIPTIONAL REGULATOR MFTR-RELATED"/>
    <property type="match status" value="1"/>
</dbReference>
<feature type="domain" description="HTH tetR-type" evidence="5">
    <location>
        <begin position="9"/>
        <end position="69"/>
    </location>
</feature>
<keyword evidence="1" id="KW-0805">Transcription regulation</keyword>
<evidence type="ECO:0000256" key="3">
    <source>
        <dbReference type="ARBA" id="ARBA00023163"/>
    </source>
</evidence>
<keyword evidence="2 4" id="KW-0238">DNA-binding</keyword>
<dbReference type="PANTHER" id="PTHR30055">
    <property type="entry name" value="HTH-TYPE TRANSCRIPTIONAL REGULATOR RUTR"/>
    <property type="match status" value="1"/>
</dbReference>
<dbReference type="InterPro" id="IPR009057">
    <property type="entry name" value="Homeodomain-like_sf"/>
</dbReference>
<protein>
    <submittedName>
        <fullName evidence="6">Helix-turn-helix domain containing protein</fullName>
    </submittedName>
</protein>
<evidence type="ECO:0000256" key="2">
    <source>
        <dbReference type="ARBA" id="ARBA00023125"/>
    </source>
</evidence>
<name>A0ABT4SVK2_9ACTN</name>
<dbReference type="Pfam" id="PF00440">
    <property type="entry name" value="TetR_N"/>
    <property type="match status" value="1"/>
</dbReference>
<dbReference type="EMBL" id="JAPNUD010000019">
    <property type="protein sequence ID" value="MDA0640998.1"/>
    <property type="molecule type" value="Genomic_DNA"/>
</dbReference>
<dbReference type="PROSITE" id="PS01081">
    <property type="entry name" value="HTH_TETR_1"/>
    <property type="match status" value="1"/>
</dbReference>
<evidence type="ECO:0000256" key="4">
    <source>
        <dbReference type="PROSITE-ProRule" id="PRU00335"/>
    </source>
</evidence>